<keyword evidence="1" id="KW-0472">Membrane</keyword>
<protein>
    <submittedName>
        <fullName evidence="2">Uncharacterized protein</fullName>
    </submittedName>
</protein>
<proteinExistence type="predicted"/>
<sequence length="87" mass="9272">MPRRRGSRLRLVAGLGAGAVAMGAFLRISALSLASDSTHRPGDAMATRSTDPHLYALFSESGTWFIAFGALVVALCLVEWARRDPAV</sequence>
<dbReference type="Proteomes" id="UP000676565">
    <property type="component" value="Unassembled WGS sequence"/>
</dbReference>
<feature type="transmembrane region" description="Helical" evidence="1">
    <location>
        <begin position="62"/>
        <end position="81"/>
    </location>
</feature>
<name>A0ABS5BK36_9BACT</name>
<reference evidence="2 3" key="1">
    <citation type="submission" date="2021-04" db="EMBL/GenBank/DDBJ databases">
        <authorList>
            <person name="Ivanova A."/>
        </authorList>
    </citation>
    <scope>NUCLEOTIDE SEQUENCE [LARGE SCALE GENOMIC DNA]</scope>
    <source>
        <strain evidence="2 3">G18</strain>
    </source>
</reference>
<evidence type="ECO:0000256" key="1">
    <source>
        <dbReference type="SAM" id="Phobius"/>
    </source>
</evidence>
<accession>A0ABS5BK36</accession>
<comment type="caution">
    <text evidence="2">The sequence shown here is derived from an EMBL/GenBank/DDBJ whole genome shotgun (WGS) entry which is preliminary data.</text>
</comment>
<gene>
    <name evidence="2" type="ORF">J8F10_02005</name>
</gene>
<dbReference type="RefSeq" id="WP_210652187.1">
    <property type="nucleotide sequence ID" value="NZ_JAGKQQ010000001.1"/>
</dbReference>
<organism evidence="2 3">
    <name type="scientific">Gemmata palustris</name>
    <dbReference type="NCBI Taxonomy" id="2822762"/>
    <lineage>
        <taxon>Bacteria</taxon>
        <taxon>Pseudomonadati</taxon>
        <taxon>Planctomycetota</taxon>
        <taxon>Planctomycetia</taxon>
        <taxon>Gemmatales</taxon>
        <taxon>Gemmataceae</taxon>
        <taxon>Gemmata</taxon>
    </lineage>
</organism>
<keyword evidence="3" id="KW-1185">Reference proteome</keyword>
<dbReference type="EMBL" id="JAGKQQ010000001">
    <property type="protein sequence ID" value="MBP3954069.1"/>
    <property type="molecule type" value="Genomic_DNA"/>
</dbReference>
<keyword evidence="1" id="KW-0812">Transmembrane</keyword>
<keyword evidence="1" id="KW-1133">Transmembrane helix</keyword>
<evidence type="ECO:0000313" key="3">
    <source>
        <dbReference type="Proteomes" id="UP000676565"/>
    </source>
</evidence>
<evidence type="ECO:0000313" key="2">
    <source>
        <dbReference type="EMBL" id="MBP3954069.1"/>
    </source>
</evidence>